<keyword evidence="2" id="KW-1133">Transmembrane helix</keyword>
<reference evidence="3 4" key="1">
    <citation type="submission" date="2016-09" db="EMBL/GenBank/DDBJ databases">
        <title>Genomic evidence for plant-parasitic nematodes as the earliest Wolbachia hosts.</title>
        <authorList>
            <person name="Brown A.M."/>
            <person name="Wasala S.K."/>
            <person name="Howe D.K."/>
            <person name="Peetz A.B."/>
            <person name="Zasada I.A."/>
            <person name="Denver D.R."/>
        </authorList>
    </citation>
    <scope>NUCLEOTIDE SEQUENCE [LARGE SCALE GENOMIC DNA]</scope>
    <source>
        <strain evidence="4">wPpe</strain>
    </source>
</reference>
<accession>A0A1E7QKN2</accession>
<name>A0A1E7QKN2_WOLPI</name>
<feature type="region of interest" description="Disordered" evidence="1">
    <location>
        <begin position="1"/>
        <end position="47"/>
    </location>
</feature>
<evidence type="ECO:0000256" key="1">
    <source>
        <dbReference type="SAM" id="MobiDB-lite"/>
    </source>
</evidence>
<feature type="transmembrane region" description="Helical" evidence="2">
    <location>
        <begin position="100"/>
        <end position="120"/>
    </location>
</feature>
<feature type="transmembrane region" description="Helical" evidence="2">
    <location>
        <begin position="337"/>
        <end position="358"/>
    </location>
</feature>
<keyword evidence="4" id="KW-1185">Reference proteome</keyword>
<evidence type="ECO:0000313" key="3">
    <source>
        <dbReference type="EMBL" id="OEY87035.1"/>
    </source>
</evidence>
<dbReference type="Proteomes" id="UP000175679">
    <property type="component" value="Unassembled WGS sequence"/>
</dbReference>
<keyword evidence="2" id="KW-0472">Membrane</keyword>
<comment type="caution">
    <text evidence="3">The sequence shown here is derived from an EMBL/GenBank/DDBJ whole genome shotgun (WGS) entry which is preliminary data.</text>
</comment>
<dbReference type="RefSeq" id="WP_070064685.1">
    <property type="nucleotide sequence ID" value="NZ_MJMG01000001.1"/>
</dbReference>
<protein>
    <submittedName>
        <fullName evidence="3">Uncharacterized protein</fullName>
    </submittedName>
</protein>
<dbReference type="AlphaFoldDB" id="A0A1E7QKN2"/>
<evidence type="ECO:0000256" key="2">
    <source>
        <dbReference type="SAM" id="Phobius"/>
    </source>
</evidence>
<sequence length="427" mass="47706">MSPQNIEVEDSVNESSHNESSQPGIQNSTAEEDGTSSRNENEAEDISESLGTSITVHISCEPSLPPPAYQDPKIFPPIGTIKFTKNGKSRIGYIIQQKHVVITAFAILSIVTAVGIMYLHDSEKYNPEYVFKLISGYKNYIAVPIVVVVVLVGILSWNGIKQYNNTQAYTLEKDKAAVKQIQENCQEFKDPDKKNMISNVEEVNSRILLKIYEEHKEKIAGKIIKSVSLKYDNGAIPLGKYDYGAISEFVLSTIPCKGGLMDVKDLKFNKVEKIESVLNNRPIRITAPLISCIVINAVVLCELYVAQRININIGEAEHASNYLQCVKDFYLNSTTGLMLLTVSCMTILLVTYFSLHYLNKTDCHSKMIEKSNNDDIGTINKKFIDYIKNERTEALTKNYSNGKGSSLMLSQVIINYYSGPNTINNII</sequence>
<feature type="compositionally biased region" description="Polar residues" evidence="1">
    <location>
        <begin position="13"/>
        <end position="29"/>
    </location>
</feature>
<evidence type="ECO:0000313" key="4">
    <source>
        <dbReference type="Proteomes" id="UP000175679"/>
    </source>
</evidence>
<dbReference type="EMBL" id="MJMG01000001">
    <property type="protein sequence ID" value="OEY87035.1"/>
    <property type="molecule type" value="Genomic_DNA"/>
</dbReference>
<organism evidence="3 4">
    <name type="scientific">Wolbachia pipientis</name>
    <dbReference type="NCBI Taxonomy" id="955"/>
    <lineage>
        <taxon>Bacteria</taxon>
        <taxon>Pseudomonadati</taxon>
        <taxon>Pseudomonadota</taxon>
        <taxon>Alphaproteobacteria</taxon>
        <taxon>Rickettsiales</taxon>
        <taxon>Anaplasmataceae</taxon>
        <taxon>Wolbachieae</taxon>
        <taxon>Wolbachia</taxon>
    </lineage>
</organism>
<proteinExistence type="predicted"/>
<feature type="transmembrane region" description="Helical" evidence="2">
    <location>
        <begin position="285"/>
        <end position="306"/>
    </location>
</feature>
<keyword evidence="2" id="KW-0812">Transmembrane</keyword>
<gene>
    <name evidence="3" type="ORF">BIY23_00915</name>
</gene>
<feature type="transmembrane region" description="Helical" evidence="2">
    <location>
        <begin position="140"/>
        <end position="160"/>
    </location>
</feature>